<name>A0A660CAZ8_9PSEU</name>
<sequence>MARVDPSSSPAVHTVVLPGTGSDEVFTRRVFAPAVAACGGTLETPPPSPGAALVPEFLAAFDAAAARTDGPLLVGGVSLGAHLAAEWALRNADRCAGVLAVLPAWSGAAGGGGDGDGNGAPAALAAQASADLVEREGLERALRLSTEGVPAWLADELSRAWRRHGAGLVAGLRAAASHPAPTLDALAECRVPVGIVACTDDPVHPASVAHAWAGALPRAQVRETTLAAFGADPSTAGRAALDAWSRAART</sequence>
<reference evidence="1 2" key="1">
    <citation type="submission" date="2019-07" db="EMBL/GenBank/DDBJ databases">
        <title>R&amp;d 2014.</title>
        <authorList>
            <person name="Klenk H.-P."/>
        </authorList>
    </citation>
    <scope>NUCLEOTIDE SEQUENCE [LARGE SCALE GENOMIC DNA]</scope>
    <source>
        <strain evidence="1 2">DSM 43194</strain>
    </source>
</reference>
<dbReference type="Proteomes" id="UP000317303">
    <property type="component" value="Unassembled WGS sequence"/>
</dbReference>
<organism evidence="1 2">
    <name type="scientific">Prauserella rugosa</name>
    <dbReference type="NCBI Taxonomy" id="43354"/>
    <lineage>
        <taxon>Bacteria</taxon>
        <taxon>Bacillati</taxon>
        <taxon>Actinomycetota</taxon>
        <taxon>Actinomycetes</taxon>
        <taxon>Pseudonocardiales</taxon>
        <taxon>Pseudonocardiaceae</taxon>
        <taxon>Prauserella</taxon>
    </lineage>
</organism>
<proteinExistence type="predicted"/>
<comment type="caution">
    <text evidence="1">The sequence shown here is derived from an EMBL/GenBank/DDBJ whole genome shotgun (WGS) entry which is preliminary data.</text>
</comment>
<dbReference type="SUPFAM" id="SSF53474">
    <property type="entry name" value="alpha/beta-Hydrolases"/>
    <property type="match status" value="1"/>
</dbReference>
<dbReference type="InterPro" id="IPR029058">
    <property type="entry name" value="AB_hydrolase_fold"/>
</dbReference>
<accession>A0A660CAZ8</accession>
<evidence type="ECO:0000313" key="2">
    <source>
        <dbReference type="Proteomes" id="UP000317303"/>
    </source>
</evidence>
<dbReference type="EMBL" id="VLJV01000001">
    <property type="protein sequence ID" value="TWH19067.1"/>
    <property type="molecule type" value="Genomic_DNA"/>
</dbReference>
<gene>
    <name evidence="1" type="ORF">JD82_00889</name>
</gene>
<dbReference type="Gene3D" id="3.40.50.1820">
    <property type="entry name" value="alpha/beta hydrolase"/>
    <property type="match status" value="1"/>
</dbReference>
<keyword evidence="2" id="KW-1185">Reference proteome</keyword>
<dbReference type="OrthoDB" id="4371333at2"/>
<evidence type="ECO:0000313" key="1">
    <source>
        <dbReference type="EMBL" id="TWH19067.1"/>
    </source>
</evidence>
<protein>
    <recommendedName>
        <fullName evidence="3">Thioesterase domain-containing protein</fullName>
    </recommendedName>
</protein>
<evidence type="ECO:0008006" key="3">
    <source>
        <dbReference type="Google" id="ProtNLM"/>
    </source>
</evidence>
<dbReference type="AlphaFoldDB" id="A0A660CAZ8"/>
<dbReference type="RefSeq" id="WP_030533397.1">
    <property type="nucleotide sequence ID" value="NZ_JOIJ01000014.1"/>
</dbReference>